<comment type="caution">
    <text evidence="1">The sequence shown here is derived from an EMBL/GenBank/DDBJ whole genome shotgun (WGS) entry which is preliminary data.</text>
</comment>
<dbReference type="PANTHER" id="PTHR28020:SF1">
    <property type="entry name" value="YAP1-BINDING PROTEIN 1-RELATED"/>
    <property type="match status" value="1"/>
</dbReference>
<evidence type="ECO:0000313" key="2">
    <source>
        <dbReference type="Proteomes" id="UP000011777"/>
    </source>
</evidence>
<organism evidence="1 2">
    <name type="scientific">Candida maltosa (strain Xu316)</name>
    <name type="common">Yeast</name>
    <dbReference type="NCBI Taxonomy" id="1245528"/>
    <lineage>
        <taxon>Eukaryota</taxon>
        <taxon>Fungi</taxon>
        <taxon>Dikarya</taxon>
        <taxon>Ascomycota</taxon>
        <taxon>Saccharomycotina</taxon>
        <taxon>Pichiomycetes</taxon>
        <taxon>Debaryomycetaceae</taxon>
        <taxon>Candida/Lodderomyces clade</taxon>
        <taxon>Candida</taxon>
    </lineage>
</organism>
<dbReference type="GO" id="GO:0034599">
    <property type="term" value="P:cellular response to oxidative stress"/>
    <property type="evidence" value="ECO:0007669"/>
    <property type="project" value="InterPro"/>
</dbReference>
<sequence>MSETDHSETSESTIEPFQFDKILENLEHGALDALESKDFLSYSTLLDIYLNDPTKYSNTEKEELLGHLLTILSDNEELTFEIGWDIPQLVILYVDSDYDFHGPLRKSPGVYKVLKIFETLALHGNPKELFLKSCELLSSLDMTDGDMDSSQRENFFDIKLYCVFELVDSCLKKIKTLYPSRFLLMAVTSFLNLVYRQAVQKHSTLSNAHFMMKRAYSFERNYISPPLPDKIDCTKEELEKIIKDEEYLQRKLLTGFLTNVIYLVNTNGTEGYAMDHFSWLQKQSKSKTIFDFEIDVDLSDRFVELAYSFDIELLKTFQTFITDAHKLLIPLDTTKSDDEVTEIIFEKLIIDYQKNLFSSIINSDLKNIKDSIIGELILYTHSISAKKEFSKPTMTINDALVLTLRLIIPQMVNAKFLNEGVQDVVTFWIWFSLYQQQKINQQNLSLDISKIPKILFTIFLQCILFMVIQSQQKPNFRFMVLTLLTKILILSPNVGYGFIKDSLTNCPYESVKSPLIGVYKELLLKDKADVDSIDLDKLKLSSDETTTAAVAPPLPPREETPSYALNTDKLNDLVSLIKNAESAAFVDGHIDPTKLSTLAAYLNLLVGIKRLSIVVKNKELITPILSSVETKIKEIKSTSKNPYEVNAGDMLQLTIDRFNE</sequence>
<evidence type="ECO:0008006" key="3">
    <source>
        <dbReference type="Google" id="ProtNLM"/>
    </source>
</evidence>
<dbReference type="PANTHER" id="PTHR28020">
    <property type="entry name" value="YAP1-BINDING PROTEIN 1-RELATED"/>
    <property type="match status" value="1"/>
</dbReference>
<name>M3K3U7_CANMX</name>
<keyword evidence="2" id="KW-1185">Reference proteome</keyword>
<dbReference type="OMA" id="TYEIGWD"/>
<dbReference type="Pfam" id="PF08568">
    <property type="entry name" value="Kinetochor_Ybp2"/>
    <property type="match status" value="1"/>
</dbReference>
<dbReference type="EMBL" id="AOGT01000433">
    <property type="protein sequence ID" value="EMG49955.1"/>
    <property type="molecule type" value="Genomic_DNA"/>
</dbReference>
<dbReference type="GO" id="GO:0005737">
    <property type="term" value="C:cytoplasm"/>
    <property type="evidence" value="ECO:0007669"/>
    <property type="project" value="TreeGrafter"/>
</dbReference>
<dbReference type="OrthoDB" id="5396786at2759"/>
<dbReference type="STRING" id="1245528.M3K3U7"/>
<accession>M3K3U7</accession>
<dbReference type="InterPro" id="IPR013877">
    <property type="entry name" value="YAP-bd/ALF4/Glomulin"/>
</dbReference>
<dbReference type="AlphaFoldDB" id="M3K3U7"/>
<gene>
    <name evidence="1" type="ORF">G210_5056</name>
</gene>
<evidence type="ECO:0000313" key="1">
    <source>
        <dbReference type="EMBL" id="EMG49955.1"/>
    </source>
</evidence>
<dbReference type="HOGENOM" id="CLU_024514_0_0_1"/>
<reference evidence="1 2" key="1">
    <citation type="submission" date="2013-02" db="EMBL/GenBank/DDBJ databases">
        <title>Genome sequence of Candida maltosa Xu316, a potential industrial strain for xylitol and ethanol production.</title>
        <authorList>
            <person name="Yu J."/>
            <person name="Wang Q."/>
            <person name="Geng X."/>
            <person name="Bao W."/>
            <person name="He P."/>
            <person name="Cai J."/>
        </authorList>
    </citation>
    <scope>NUCLEOTIDE SEQUENCE [LARGE SCALE GENOMIC DNA]</scope>
    <source>
        <strain evidence="2">Xu316</strain>
    </source>
</reference>
<dbReference type="Proteomes" id="UP000011777">
    <property type="component" value="Unassembled WGS sequence"/>
</dbReference>
<dbReference type="InterPro" id="IPR040347">
    <property type="entry name" value="YBP1/2"/>
</dbReference>
<proteinExistence type="predicted"/>
<dbReference type="eggNOG" id="ENOG502RY9F">
    <property type="taxonomic scope" value="Eukaryota"/>
</dbReference>
<protein>
    <recommendedName>
        <fullName evidence="3">CAP1-binding-protein</fullName>
    </recommendedName>
</protein>